<dbReference type="EMBL" id="CP024988">
    <property type="protein sequence ID" value="AWT24866.1"/>
    <property type="molecule type" value="Genomic_DNA"/>
</dbReference>
<organism evidence="2 3">
    <name type="scientific">Corynebacterium provencense</name>
    <dbReference type="NCBI Taxonomy" id="1737425"/>
    <lineage>
        <taxon>Bacteria</taxon>
        <taxon>Bacillati</taxon>
        <taxon>Actinomycetota</taxon>
        <taxon>Actinomycetes</taxon>
        <taxon>Mycobacteriales</taxon>
        <taxon>Corynebacteriaceae</taxon>
        <taxon>Corynebacterium</taxon>
    </lineage>
</organism>
<dbReference type="KEGG" id="cpre:Csp1_00280"/>
<dbReference type="PANTHER" id="PTHR43355">
    <property type="entry name" value="FLAVIN REDUCTASE (NADPH)"/>
    <property type="match status" value="1"/>
</dbReference>
<evidence type="ECO:0000313" key="2">
    <source>
        <dbReference type="EMBL" id="AWT24866.1"/>
    </source>
</evidence>
<name>A0A2Z3YM21_9CORY</name>
<dbReference type="RefSeq" id="WP_110480744.1">
    <property type="nucleotide sequence ID" value="NZ_CP024988.1"/>
</dbReference>
<proteinExistence type="predicted"/>
<dbReference type="PANTHER" id="PTHR43355:SF2">
    <property type="entry name" value="FLAVIN REDUCTASE (NADPH)"/>
    <property type="match status" value="1"/>
</dbReference>
<feature type="domain" description="NAD(P)-binding" evidence="1">
    <location>
        <begin position="8"/>
        <end position="198"/>
    </location>
</feature>
<dbReference type="InterPro" id="IPR051606">
    <property type="entry name" value="Polyketide_Oxido-like"/>
</dbReference>
<accession>A0A2Z3YM21</accession>
<sequence length="214" mass="22587">MSKILVFGAAGTAGSRITAEALNRGHEVVAAVRHPDSATVDSRAEVVKGDALDADSVRELAADVDAVVIAIGTMTSSPWADAARTVTETVAGLDNDPYIVHMGGGASLLGPDGKRIVDSDGFPEAFMLPARGQTEALDWYLANATGLGVRWTFVSPPPVDFKPGERTGSYRTSLDTPVVDDEGASRISYEDFAVALVDEIESPKFVGRRFTVGY</sequence>
<dbReference type="InterPro" id="IPR016040">
    <property type="entry name" value="NAD(P)-bd_dom"/>
</dbReference>
<evidence type="ECO:0000313" key="3">
    <source>
        <dbReference type="Proteomes" id="UP000247696"/>
    </source>
</evidence>
<dbReference type="SUPFAM" id="SSF51735">
    <property type="entry name" value="NAD(P)-binding Rossmann-fold domains"/>
    <property type="match status" value="1"/>
</dbReference>
<evidence type="ECO:0000259" key="1">
    <source>
        <dbReference type="Pfam" id="PF13460"/>
    </source>
</evidence>
<dbReference type="GO" id="GO:0016646">
    <property type="term" value="F:oxidoreductase activity, acting on the CH-NH group of donors, NAD or NADP as acceptor"/>
    <property type="evidence" value="ECO:0007669"/>
    <property type="project" value="TreeGrafter"/>
</dbReference>
<protein>
    <recommendedName>
        <fullName evidence="1">NAD(P)-binding domain-containing protein</fullName>
    </recommendedName>
</protein>
<dbReference type="OrthoDB" id="3191258at2"/>
<dbReference type="InterPro" id="IPR036291">
    <property type="entry name" value="NAD(P)-bd_dom_sf"/>
</dbReference>
<dbReference type="Gene3D" id="3.40.50.720">
    <property type="entry name" value="NAD(P)-binding Rossmann-like Domain"/>
    <property type="match status" value="1"/>
</dbReference>
<dbReference type="AlphaFoldDB" id="A0A2Z3YM21"/>
<keyword evidence="3" id="KW-1185">Reference proteome</keyword>
<dbReference type="Pfam" id="PF13460">
    <property type="entry name" value="NAD_binding_10"/>
    <property type="match status" value="1"/>
</dbReference>
<dbReference type="Proteomes" id="UP000247696">
    <property type="component" value="Chromosome"/>
</dbReference>
<gene>
    <name evidence="2" type="ORF">Csp1_00280</name>
</gene>
<dbReference type="STRING" id="1737425.GCA_900049755_01810"/>
<reference evidence="3" key="1">
    <citation type="submission" date="2017-11" db="EMBL/GenBank/DDBJ databases">
        <title>Otitis media/interna in a cat caused by the recently described species Corynebacterium provencense.</title>
        <authorList>
            <person name="Kittl S."/>
            <person name="Brodard I."/>
            <person name="Rychener L."/>
            <person name="Jores J."/>
            <person name="Roosje P."/>
            <person name="Gobeli Brawand S."/>
        </authorList>
    </citation>
    <scope>NUCLEOTIDE SEQUENCE [LARGE SCALE GENOMIC DNA]</scope>
    <source>
        <strain evidence="3">17KM38</strain>
    </source>
</reference>